<dbReference type="GO" id="GO:0016301">
    <property type="term" value="F:kinase activity"/>
    <property type="evidence" value="ECO:0007669"/>
    <property type="project" value="UniProtKB-KW"/>
</dbReference>
<dbReference type="PROSITE" id="PS51096">
    <property type="entry name" value="PTS_EIIA_TYPE_4"/>
    <property type="match status" value="1"/>
</dbReference>
<dbReference type="Gene3D" id="3.40.50.510">
    <property type="entry name" value="Phosphotransferase system, mannose-type IIA component"/>
    <property type="match status" value="1"/>
</dbReference>
<evidence type="ECO:0000256" key="2">
    <source>
        <dbReference type="ARBA" id="ARBA00022448"/>
    </source>
</evidence>
<evidence type="ECO:0000256" key="3">
    <source>
        <dbReference type="ARBA" id="ARBA00022490"/>
    </source>
</evidence>
<dbReference type="OrthoDB" id="9799827at2"/>
<name>A0A6I1DWG5_9FLAO</name>
<evidence type="ECO:0000256" key="1">
    <source>
        <dbReference type="ARBA" id="ARBA00004496"/>
    </source>
</evidence>
<proteinExistence type="predicted"/>
<evidence type="ECO:0000256" key="4">
    <source>
        <dbReference type="ARBA" id="ARBA00022597"/>
    </source>
</evidence>
<dbReference type="PANTHER" id="PTHR33799">
    <property type="entry name" value="PTS PERMEASE-RELATED-RELATED"/>
    <property type="match status" value="1"/>
</dbReference>
<gene>
    <name evidence="9" type="ORF">F8C76_09700</name>
</gene>
<dbReference type="EMBL" id="WELG01000002">
    <property type="protein sequence ID" value="KAB7528141.1"/>
    <property type="molecule type" value="Genomic_DNA"/>
</dbReference>
<dbReference type="InterPro" id="IPR051471">
    <property type="entry name" value="Bacterial_PTS_sugar_comp"/>
</dbReference>
<keyword evidence="4" id="KW-0762">Sugar transport</keyword>
<dbReference type="InterPro" id="IPR004701">
    <property type="entry name" value="PTS_EIIA_man-typ"/>
</dbReference>
<keyword evidence="2" id="KW-0813">Transport</keyword>
<dbReference type="InterPro" id="IPR033887">
    <property type="entry name" value="PTS_IIA_man"/>
</dbReference>
<feature type="domain" description="PTS EIIA type-4" evidence="8">
    <location>
        <begin position="8"/>
        <end position="129"/>
    </location>
</feature>
<dbReference type="InterPro" id="IPR036662">
    <property type="entry name" value="PTS_EIIA_man-typ_sf"/>
</dbReference>
<evidence type="ECO:0000259" key="8">
    <source>
        <dbReference type="PROSITE" id="PS51096"/>
    </source>
</evidence>
<protein>
    <recommendedName>
        <fullName evidence="8">PTS EIIA type-4 domain-containing protein</fullName>
    </recommendedName>
</protein>
<dbReference type="SUPFAM" id="SSF53062">
    <property type="entry name" value="PTS system fructose IIA component-like"/>
    <property type="match status" value="1"/>
</dbReference>
<keyword evidence="6" id="KW-0598">Phosphotransferase system</keyword>
<dbReference type="PANTHER" id="PTHR33799:SF1">
    <property type="entry name" value="PTS SYSTEM MANNOSE-SPECIFIC EIIAB COMPONENT-RELATED"/>
    <property type="match status" value="1"/>
</dbReference>
<keyword evidence="5" id="KW-0808">Transferase</keyword>
<comment type="subcellular location">
    <subcellularLocation>
        <location evidence="1">Cytoplasm</location>
    </subcellularLocation>
</comment>
<evidence type="ECO:0000256" key="7">
    <source>
        <dbReference type="ARBA" id="ARBA00022777"/>
    </source>
</evidence>
<dbReference type="GO" id="GO:0009401">
    <property type="term" value="P:phosphoenolpyruvate-dependent sugar phosphotransferase system"/>
    <property type="evidence" value="ECO:0007669"/>
    <property type="project" value="UniProtKB-KW"/>
</dbReference>
<evidence type="ECO:0000313" key="10">
    <source>
        <dbReference type="Proteomes" id="UP000429785"/>
    </source>
</evidence>
<accession>A0A6I1DWG5</accession>
<keyword evidence="3" id="KW-0963">Cytoplasm</keyword>
<dbReference type="Proteomes" id="UP000429785">
    <property type="component" value="Unassembled WGS sequence"/>
</dbReference>
<dbReference type="GO" id="GO:0005737">
    <property type="term" value="C:cytoplasm"/>
    <property type="evidence" value="ECO:0007669"/>
    <property type="project" value="UniProtKB-SubCell"/>
</dbReference>
<comment type="caution">
    <text evidence="9">The sequence shown here is derived from an EMBL/GenBank/DDBJ whole genome shotgun (WGS) entry which is preliminary data.</text>
</comment>
<evidence type="ECO:0000256" key="6">
    <source>
        <dbReference type="ARBA" id="ARBA00022683"/>
    </source>
</evidence>
<reference evidence="9 10" key="1">
    <citation type="submission" date="2019-10" db="EMBL/GenBank/DDBJ databases">
        <title>Muricauda olearia CL-SS4 JCM15563 genome.</title>
        <authorList>
            <person name="Liu L."/>
        </authorList>
    </citation>
    <scope>NUCLEOTIDE SEQUENCE [LARGE SCALE GENOMIC DNA]</scope>
    <source>
        <strain evidence="9 10">CL-SS4</strain>
    </source>
</reference>
<evidence type="ECO:0000256" key="5">
    <source>
        <dbReference type="ARBA" id="ARBA00022679"/>
    </source>
</evidence>
<sequence length="143" mass="15846">MGPKKRLMRKFLIATHGKFASGIKSSLDMIIGAQDNIFVLDAYTENNSPIQDHLDDILKEIEIGDELVVFTDIMGGSITNQIIQRINSSNAHIVSGVNLPLLIEVILSDPNEDLQKVLDDAIENAKTQIVYVSKLITKQTQND</sequence>
<evidence type="ECO:0000313" key="9">
    <source>
        <dbReference type="EMBL" id="KAB7528141.1"/>
    </source>
</evidence>
<dbReference type="CDD" id="cd00006">
    <property type="entry name" value="PTS_IIA_man"/>
    <property type="match status" value="1"/>
</dbReference>
<keyword evidence="7" id="KW-0418">Kinase</keyword>
<organism evidence="9 10">
    <name type="scientific">Flagellimonas olearia</name>
    <dbReference type="NCBI Taxonomy" id="552546"/>
    <lineage>
        <taxon>Bacteria</taxon>
        <taxon>Pseudomonadati</taxon>
        <taxon>Bacteroidota</taxon>
        <taxon>Flavobacteriia</taxon>
        <taxon>Flavobacteriales</taxon>
        <taxon>Flavobacteriaceae</taxon>
        <taxon>Flagellimonas</taxon>
    </lineage>
</organism>
<dbReference type="Pfam" id="PF03610">
    <property type="entry name" value="EIIA-man"/>
    <property type="match status" value="1"/>
</dbReference>
<dbReference type="GO" id="GO:0016020">
    <property type="term" value="C:membrane"/>
    <property type="evidence" value="ECO:0007669"/>
    <property type="project" value="InterPro"/>
</dbReference>
<dbReference type="AlphaFoldDB" id="A0A6I1DWG5"/>